<organism evidence="2 3">
    <name type="scientific">Saccharothrix espanaensis (strain ATCC 51144 / DSM 44229 / JCM 9112 / NBRC 15066 / NRRL 15764)</name>
    <dbReference type="NCBI Taxonomy" id="1179773"/>
    <lineage>
        <taxon>Bacteria</taxon>
        <taxon>Bacillati</taxon>
        <taxon>Actinomycetota</taxon>
        <taxon>Actinomycetes</taxon>
        <taxon>Pseudonocardiales</taxon>
        <taxon>Pseudonocardiaceae</taxon>
        <taxon>Saccharothrix</taxon>
    </lineage>
</organism>
<dbReference type="eggNOG" id="COG4805">
    <property type="taxonomic scope" value="Bacteria"/>
</dbReference>
<evidence type="ECO:0000313" key="2">
    <source>
        <dbReference type="EMBL" id="CCH33394.1"/>
    </source>
</evidence>
<accession>K0K980</accession>
<dbReference type="AlphaFoldDB" id="K0K980"/>
<dbReference type="BioCyc" id="SESP1179773:BN6_RS29560-MONOMER"/>
<gene>
    <name evidence="2" type="ordered locus">BN6_61420</name>
</gene>
<protein>
    <recommendedName>
        <fullName evidence="4">DUF885 domain-containing protein</fullName>
    </recommendedName>
</protein>
<dbReference type="Proteomes" id="UP000006281">
    <property type="component" value="Chromosome"/>
</dbReference>
<evidence type="ECO:0000256" key="1">
    <source>
        <dbReference type="SAM" id="MobiDB-lite"/>
    </source>
</evidence>
<dbReference type="KEGG" id="sesp:BN6_61420"/>
<evidence type="ECO:0000313" key="3">
    <source>
        <dbReference type="Proteomes" id="UP000006281"/>
    </source>
</evidence>
<dbReference type="PATRIC" id="fig|1179773.3.peg.6187"/>
<name>K0K980_SACES</name>
<dbReference type="InterPro" id="IPR010281">
    <property type="entry name" value="DUF885"/>
</dbReference>
<dbReference type="PANTHER" id="PTHR33361">
    <property type="entry name" value="GLR0591 PROTEIN"/>
    <property type="match status" value="1"/>
</dbReference>
<dbReference type="EMBL" id="HE804045">
    <property type="protein sequence ID" value="CCH33394.1"/>
    <property type="molecule type" value="Genomic_DNA"/>
</dbReference>
<keyword evidence="3" id="KW-1185">Reference proteome</keyword>
<dbReference type="PANTHER" id="PTHR33361:SF2">
    <property type="entry name" value="DUF885 DOMAIN-CONTAINING PROTEIN"/>
    <property type="match status" value="1"/>
</dbReference>
<dbReference type="HOGENOM" id="CLU_018914_1_0_11"/>
<feature type="region of interest" description="Disordered" evidence="1">
    <location>
        <begin position="1"/>
        <end position="25"/>
    </location>
</feature>
<evidence type="ECO:0008006" key="4">
    <source>
        <dbReference type="Google" id="ProtNLM"/>
    </source>
</evidence>
<dbReference type="STRING" id="1179773.BN6_61420"/>
<dbReference type="Pfam" id="PF05960">
    <property type="entry name" value="DUF885"/>
    <property type="match status" value="1"/>
</dbReference>
<sequence>MTPAHREGRPLPCRTRQPFSRGGTVTDDRLADLAADYFQDGTETDPFAATAWGVAGHDGDVPDPSRDADRRRLDRLDGFRRRLDGVDAAGLTGQDVVTHAMLDRLLRTERAELASGFGVGTAEIAVSASLVGVQNLVFGTVPVVRLATPEDTADYLRRLEGLGGYFDAAGQRYREAGADGRHPTASGVRQAAEQLRGYLASDLSDDPFLRPAQGDDATRVAEVVQRTVRPALARLAATFTDALLPVARDDEHVGVCFVPGGEEAYAAALEAHTTTELTPEEIHQIGLTRLAEVHDEVSALGSRLFGTSTVPEVLRRLRDDEELRFDTADEIVACAVAALERAQSALPRWFRHYEIAPCVVEAMHPAEAEGSVLGYYRPPADDGSRPGAHVVNTHEPWTRPRFEYEALAFHESVPGHHLQIALAQSLKDVPDFRRFVYVTAHAEGWGLYTERLADEMGLYTDDLTRMGMLSFDAWRACRLVVDTGMHHFGWSRDRALAFLRDNTAATASNVRNEIDRYIAWPGQAPAYLLGRLHIEGLRAKAEQALGDRFDPRDFHHHVLSNGAVPLGTLTDVVERWVATA</sequence>
<proteinExistence type="predicted"/>
<reference evidence="2 3" key="1">
    <citation type="journal article" date="2012" name="BMC Genomics">
        <title>Complete genome sequence of Saccharothrix espanaensis DSM 44229T and comparison to the other completely sequenced Pseudonocardiaceae.</title>
        <authorList>
            <person name="Strobel T."/>
            <person name="Al-Dilaimi A."/>
            <person name="Blom J."/>
            <person name="Gessner A."/>
            <person name="Kalinowski J."/>
            <person name="Luzhetska M."/>
            <person name="Puhler A."/>
            <person name="Szczepanowski R."/>
            <person name="Bechthold A."/>
            <person name="Ruckert C."/>
        </authorList>
    </citation>
    <scope>NUCLEOTIDE SEQUENCE [LARGE SCALE GENOMIC DNA]</scope>
    <source>
        <strain evidence="3">ATCC 51144 / DSM 44229 / JCM 9112 / NBRC 15066 / NRRL 15764</strain>
    </source>
</reference>